<gene>
    <name evidence="2" type="ORF">CVLEPA_LOCUS9016</name>
</gene>
<dbReference type="EMBL" id="CAWYQH010000057">
    <property type="protein sequence ID" value="CAK8678725.1"/>
    <property type="molecule type" value="Genomic_DNA"/>
</dbReference>
<organism evidence="2 3">
    <name type="scientific">Clavelina lepadiformis</name>
    <name type="common">Light-bulb sea squirt</name>
    <name type="synonym">Ascidia lepadiformis</name>
    <dbReference type="NCBI Taxonomy" id="159417"/>
    <lineage>
        <taxon>Eukaryota</taxon>
        <taxon>Metazoa</taxon>
        <taxon>Chordata</taxon>
        <taxon>Tunicata</taxon>
        <taxon>Ascidiacea</taxon>
        <taxon>Aplousobranchia</taxon>
        <taxon>Clavelinidae</taxon>
        <taxon>Clavelina</taxon>
    </lineage>
</organism>
<dbReference type="PROSITE" id="PS50143">
    <property type="entry name" value="BIR_REPEAT_2"/>
    <property type="match status" value="2"/>
</dbReference>
<accession>A0ABP0FGB8</accession>
<evidence type="ECO:0000313" key="2">
    <source>
        <dbReference type="EMBL" id="CAK8678725.1"/>
    </source>
</evidence>
<feature type="compositionally biased region" description="Polar residues" evidence="1">
    <location>
        <begin position="170"/>
        <end position="181"/>
    </location>
</feature>
<comment type="caution">
    <text evidence="2">The sequence shown here is derived from an EMBL/GenBank/DDBJ whole genome shotgun (WGS) entry which is preliminary data.</text>
</comment>
<dbReference type="Pfam" id="PF13920">
    <property type="entry name" value="zf-C3HC4_3"/>
    <property type="match status" value="1"/>
</dbReference>
<dbReference type="Gene3D" id="3.30.40.10">
    <property type="entry name" value="Zinc/RING finger domain, C3HC4 (zinc finger)"/>
    <property type="match status" value="1"/>
</dbReference>
<feature type="compositionally biased region" description="Polar residues" evidence="1">
    <location>
        <begin position="431"/>
        <end position="448"/>
    </location>
</feature>
<protein>
    <recommendedName>
        <fullName evidence="4">RING-type domain-containing protein</fullName>
    </recommendedName>
</protein>
<dbReference type="InterPro" id="IPR050784">
    <property type="entry name" value="IAP"/>
</dbReference>
<dbReference type="Gene3D" id="1.10.1170.10">
    <property type="entry name" value="Inhibitor Of Apoptosis Protein (2mihbC-IAP-1), Chain A"/>
    <property type="match status" value="2"/>
</dbReference>
<evidence type="ECO:0000256" key="1">
    <source>
        <dbReference type="SAM" id="MobiDB-lite"/>
    </source>
</evidence>
<feature type="region of interest" description="Disordered" evidence="1">
    <location>
        <begin position="426"/>
        <end position="451"/>
    </location>
</feature>
<name>A0ABP0FGB8_CLALP</name>
<evidence type="ECO:0000313" key="3">
    <source>
        <dbReference type="Proteomes" id="UP001642483"/>
    </source>
</evidence>
<feature type="region of interest" description="Disordered" evidence="1">
    <location>
        <begin position="170"/>
        <end position="196"/>
    </location>
</feature>
<dbReference type="SUPFAM" id="SSF57924">
    <property type="entry name" value="Inhibitor of apoptosis (IAP) repeat"/>
    <property type="match status" value="2"/>
</dbReference>
<dbReference type="PANTHER" id="PTHR10044:SF139">
    <property type="entry name" value="DEATH-ASSOCIATED INHIBITOR OF APOPTOSIS 2"/>
    <property type="match status" value="1"/>
</dbReference>
<dbReference type="Gene3D" id="1.10.8.10">
    <property type="entry name" value="DNA helicase RuvA subunit, C-terminal domain"/>
    <property type="match status" value="2"/>
</dbReference>
<dbReference type="Pfam" id="PF00653">
    <property type="entry name" value="BIR"/>
    <property type="match status" value="2"/>
</dbReference>
<proteinExistence type="predicted"/>
<evidence type="ECO:0008006" key="4">
    <source>
        <dbReference type="Google" id="ProtNLM"/>
    </source>
</evidence>
<dbReference type="PANTHER" id="PTHR10044">
    <property type="entry name" value="INHIBITOR OF APOPTOSIS"/>
    <property type="match status" value="1"/>
</dbReference>
<dbReference type="InterPro" id="IPR013083">
    <property type="entry name" value="Znf_RING/FYVE/PHD"/>
</dbReference>
<reference evidence="2 3" key="1">
    <citation type="submission" date="2024-02" db="EMBL/GenBank/DDBJ databases">
        <authorList>
            <person name="Daric V."/>
            <person name="Darras S."/>
        </authorList>
    </citation>
    <scope>NUCLEOTIDE SEQUENCE [LARGE SCALE GENOMIC DNA]</scope>
</reference>
<sequence length="618" mass="69303">MESKSQPTASIQNQNIPSPDCQASDAVYRLGTFSSFRKFQGLDQILKYVKAGFYYVEHCDCMQCFRCGNCVSSFDANDKPRLQQWHKPNCNFCGGEDCDNNNLFGEASASSNNYASSPASQDNIQLPNVQAADGGPTSVAMGLVTSRYPVEVEDLSSIKSSAMSTSSVSINQPQYLSTASPESRAASPETQQQKKKARLPINELDCFDSPLSTLEKAEKQDLYPCQEPKHPSLVYFNERLVTLRDVWSAVNSLSCVNEVANAGFFYCGVNNDRVCCWYCGYESENWARNSTAWEMHARLNPRCHYLLRNRSVSFISNCQPATDTTVPSDILSNSTVKQKDVIDVFKDGVRRAMESDMALLAHSMGFEERHIKQVMRQQIEENLCSFQTLEELLEALLTYEQDLIDMSSSDEEESLSTRQAQSLIAEPWETQPLSSSDEMTNTASLASQRNDERARDELSRFMECELALDALVMGFTEVQIRKVVKQEIKRTSRGFQTMLQLINALLASDEILVDLSDEDEIQEPVPQSSDAQTSNLNAGGRQLGSCHVELDDVSMPAKREQLRRLEREQICINCKTRERSLVFVPCGHIACCNECGDAMTECFVCRGNIEGRISFSRM</sequence>
<dbReference type="SMART" id="SM00238">
    <property type="entry name" value="BIR"/>
    <property type="match status" value="1"/>
</dbReference>
<dbReference type="Proteomes" id="UP001642483">
    <property type="component" value="Unassembled WGS sequence"/>
</dbReference>
<dbReference type="InterPro" id="IPR001370">
    <property type="entry name" value="BIR_rpt"/>
</dbReference>
<keyword evidence="3" id="KW-1185">Reference proteome</keyword>